<evidence type="ECO:0000256" key="1">
    <source>
        <dbReference type="SAM" id="SignalP"/>
    </source>
</evidence>
<evidence type="ECO:0000313" key="2">
    <source>
        <dbReference type="EMBL" id="KAK6966576.1"/>
    </source>
</evidence>
<dbReference type="Proteomes" id="UP001362999">
    <property type="component" value="Unassembled WGS sequence"/>
</dbReference>
<keyword evidence="3" id="KW-1185">Reference proteome</keyword>
<comment type="caution">
    <text evidence="2">The sequence shown here is derived from an EMBL/GenBank/DDBJ whole genome shotgun (WGS) entry which is preliminary data.</text>
</comment>
<sequence length="437" mass="48684">MSALHLHFLLPLNRTVGVVLSVYLESIEGYNTEIEGQSPFLSASFIALRHFARTRVVFVCPSANTRLRPSSKRLCPPTLVPVPFVSTSRTLHSYRSPRTDRPGLGMGTDSEIGHSSDLNGSLLSPPPPLIVRDSSQILQHRHRPADPLRSLVSLSTSPFYRYPRHRRRGRYTAAPCLRSGSTFGEGGSWRSRRWIRVENLDWADDAGCRLVAAGRVPRSFKTVALLFMLACIAAALDIRRSFAASSRPMRLRGSFTPQAYALRTHPSWYPLVSLYPTHILLALLALVCPRPLDRLHDSPVLVYSISYPDFFSNSPLLIPLFYPPRVHLSTLVCLATELPSRYAPSVAAHLAICGGSTSQRASRSPSTPHKTVNRYEGHPRKCVRLASVVTNTDFNRRPASARQMMLPPCAVRSSTYSQLIATPLLLLSIRKRPPRLQ</sequence>
<reference evidence="2 3" key="1">
    <citation type="journal article" date="2024" name="J Genomics">
        <title>Draft genome sequencing and assembly of Favolaschia claudopus CIRM-BRFM 2984 isolated from oak limbs.</title>
        <authorList>
            <person name="Navarro D."/>
            <person name="Drula E."/>
            <person name="Chaduli D."/>
            <person name="Cazenave R."/>
            <person name="Ahrendt S."/>
            <person name="Wang J."/>
            <person name="Lipzen A."/>
            <person name="Daum C."/>
            <person name="Barry K."/>
            <person name="Grigoriev I.V."/>
            <person name="Favel A."/>
            <person name="Rosso M.N."/>
            <person name="Martin F."/>
        </authorList>
    </citation>
    <scope>NUCLEOTIDE SEQUENCE [LARGE SCALE GENOMIC DNA]</scope>
    <source>
        <strain evidence="2 3">CIRM-BRFM 2984</strain>
    </source>
</reference>
<accession>A0AAV9Z047</accession>
<dbReference type="EMBL" id="JAWWNJ010000265">
    <property type="protein sequence ID" value="KAK6966576.1"/>
    <property type="molecule type" value="Genomic_DNA"/>
</dbReference>
<feature type="signal peptide" evidence="1">
    <location>
        <begin position="1"/>
        <end position="21"/>
    </location>
</feature>
<keyword evidence="1" id="KW-0732">Signal</keyword>
<organism evidence="2 3">
    <name type="scientific">Favolaschia claudopus</name>
    <dbReference type="NCBI Taxonomy" id="2862362"/>
    <lineage>
        <taxon>Eukaryota</taxon>
        <taxon>Fungi</taxon>
        <taxon>Dikarya</taxon>
        <taxon>Basidiomycota</taxon>
        <taxon>Agaricomycotina</taxon>
        <taxon>Agaricomycetes</taxon>
        <taxon>Agaricomycetidae</taxon>
        <taxon>Agaricales</taxon>
        <taxon>Marasmiineae</taxon>
        <taxon>Mycenaceae</taxon>
        <taxon>Favolaschia</taxon>
    </lineage>
</organism>
<evidence type="ECO:0000313" key="3">
    <source>
        <dbReference type="Proteomes" id="UP001362999"/>
    </source>
</evidence>
<protein>
    <submittedName>
        <fullName evidence="2">Uncharacterized protein</fullName>
    </submittedName>
</protein>
<feature type="chain" id="PRO_5043485822" evidence="1">
    <location>
        <begin position="22"/>
        <end position="437"/>
    </location>
</feature>
<proteinExistence type="predicted"/>
<dbReference type="AlphaFoldDB" id="A0AAV9Z047"/>
<name>A0AAV9Z047_9AGAR</name>
<gene>
    <name evidence="2" type="ORF">R3P38DRAFT_3245861</name>
</gene>